<dbReference type="Proteomes" id="UP000663880">
    <property type="component" value="Unassembled WGS sequence"/>
</dbReference>
<dbReference type="EMBL" id="CAJOBZ010000031">
    <property type="protein sequence ID" value="CAF4891959.1"/>
    <property type="molecule type" value="Genomic_DNA"/>
</dbReference>
<evidence type="ECO:0000313" key="3">
    <source>
        <dbReference type="Proteomes" id="UP000663880"/>
    </source>
</evidence>
<dbReference type="OrthoDB" id="7475009at2759"/>
<accession>A0A821UKS3</accession>
<protein>
    <submittedName>
        <fullName evidence="2">Uncharacterized protein</fullName>
    </submittedName>
</protein>
<evidence type="ECO:0000256" key="1">
    <source>
        <dbReference type="SAM" id="MobiDB-lite"/>
    </source>
</evidence>
<dbReference type="AlphaFoldDB" id="A0A821UKS3"/>
<evidence type="ECO:0000313" key="2">
    <source>
        <dbReference type="EMBL" id="CAF4891959.1"/>
    </source>
</evidence>
<feature type="compositionally biased region" description="Low complexity" evidence="1">
    <location>
        <begin position="28"/>
        <end position="44"/>
    </location>
</feature>
<proteinExistence type="predicted"/>
<organism evidence="2 3">
    <name type="scientific">Pieris macdunnoughi</name>
    <dbReference type="NCBI Taxonomy" id="345717"/>
    <lineage>
        <taxon>Eukaryota</taxon>
        <taxon>Metazoa</taxon>
        <taxon>Ecdysozoa</taxon>
        <taxon>Arthropoda</taxon>
        <taxon>Hexapoda</taxon>
        <taxon>Insecta</taxon>
        <taxon>Pterygota</taxon>
        <taxon>Neoptera</taxon>
        <taxon>Endopterygota</taxon>
        <taxon>Lepidoptera</taxon>
        <taxon>Glossata</taxon>
        <taxon>Ditrysia</taxon>
        <taxon>Papilionoidea</taxon>
        <taxon>Pieridae</taxon>
        <taxon>Pierinae</taxon>
        <taxon>Pieris</taxon>
    </lineage>
</organism>
<keyword evidence="3" id="KW-1185">Reference proteome</keyword>
<feature type="compositionally biased region" description="Polar residues" evidence="1">
    <location>
        <begin position="98"/>
        <end position="107"/>
    </location>
</feature>
<name>A0A821UKS3_9NEOP</name>
<sequence>MNHRKTDFITRFRLLNSQDSTEEIVWSCSSSSDNENNDKINSNQNRKHCKTRKRKASKMMCINDISNLQLTISDTSQESRGNYNTSPILKSRLSKSISNLKRNNSPPHTEIKESTSPILQPKTDKRRTKSPVLVSKLKENSPDVCKKLFNSNVTNQCSIKKRRISPIVCERSSEGPSLFKTELFYKTDDSNQNKTALVEKIKSYFQRSLSTESLSQNSISEYSTPKNSSKTSDEVEIIDFTQGLSMPIKQEGSSITTHSAEKSKRVKYKKDGLAYRLDNLLKKQNANISLWQHEQYLANNSNFIMPKGACAVFRIKNVDFKFGCFLLLAISDKDEVFIILINKIYVKEKIDSDVILKIYEPYKVLDFNDKCKLIVNVCKYVCESFIL</sequence>
<gene>
    <name evidence="2" type="ORF">PMACD_LOCUS10551</name>
</gene>
<reference evidence="2" key="1">
    <citation type="submission" date="2021-02" db="EMBL/GenBank/DDBJ databases">
        <authorList>
            <person name="Steward A R."/>
        </authorList>
    </citation>
    <scope>NUCLEOTIDE SEQUENCE</scope>
</reference>
<comment type="caution">
    <text evidence="2">The sequence shown here is derived from an EMBL/GenBank/DDBJ whole genome shotgun (WGS) entry which is preliminary data.</text>
</comment>
<feature type="region of interest" description="Disordered" evidence="1">
    <location>
        <begin position="98"/>
        <end position="131"/>
    </location>
</feature>
<feature type="region of interest" description="Disordered" evidence="1">
    <location>
        <begin position="28"/>
        <end position="53"/>
    </location>
</feature>